<keyword evidence="3" id="KW-1185">Reference proteome</keyword>
<comment type="caution">
    <text evidence="2">The sequence shown here is derived from an EMBL/GenBank/DDBJ whole genome shotgun (WGS) entry which is preliminary data.</text>
</comment>
<evidence type="ECO:0000313" key="2">
    <source>
        <dbReference type="EMBL" id="GAA1685368.1"/>
    </source>
</evidence>
<proteinExistence type="predicted"/>
<evidence type="ECO:0000313" key="3">
    <source>
        <dbReference type="Proteomes" id="UP001500618"/>
    </source>
</evidence>
<organism evidence="2 3">
    <name type="scientific">Fodinicola feengrottensis</name>
    <dbReference type="NCBI Taxonomy" id="435914"/>
    <lineage>
        <taxon>Bacteria</taxon>
        <taxon>Bacillati</taxon>
        <taxon>Actinomycetota</taxon>
        <taxon>Actinomycetes</taxon>
        <taxon>Mycobacteriales</taxon>
        <taxon>Fodinicola</taxon>
    </lineage>
</organism>
<dbReference type="Pfam" id="PF01965">
    <property type="entry name" value="DJ-1_PfpI"/>
    <property type="match status" value="1"/>
</dbReference>
<keyword evidence="2" id="KW-0315">Glutamine amidotransferase</keyword>
<dbReference type="EMBL" id="BAAANY010000013">
    <property type="protein sequence ID" value="GAA1685368.1"/>
    <property type="molecule type" value="Genomic_DNA"/>
</dbReference>
<feature type="domain" description="DJ-1/PfpI" evidence="1">
    <location>
        <begin position="4"/>
        <end position="164"/>
    </location>
</feature>
<protein>
    <submittedName>
        <fullName evidence="2">Type 1 glutamine amidotransferase family protein</fullName>
    </submittedName>
</protein>
<dbReference type="RefSeq" id="WP_344311601.1">
    <property type="nucleotide sequence ID" value="NZ_BAAANY010000013.1"/>
</dbReference>
<sequence>MKYAYTYVMDTLSDWELGYVLPELNTGRYFRPSIEPVPVRTVGLTLDPIVTMGGVRIVPDATIDEVTTENTAVLLLPGAETWHESQHAPVFGKVADLLDHEVPVAAICGATGALAAAGLLNERRHTSNALEYLKMVAPDYTGEPRYVPETAVVDGPLITANSTGGLHLGRLVLERLDLCSKETLEAWFEFFHTGDGKWFYALMESVAAR</sequence>
<reference evidence="3" key="1">
    <citation type="journal article" date="2019" name="Int. J. Syst. Evol. Microbiol.">
        <title>The Global Catalogue of Microorganisms (GCM) 10K type strain sequencing project: providing services to taxonomists for standard genome sequencing and annotation.</title>
        <authorList>
            <consortium name="The Broad Institute Genomics Platform"/>
            <consortium name="The Broad Institute Genome Sequencing Center for Infectious Disease"/>
            <person name="Wu L."/>
            <person name="Ma J."/>
        </authorList>
    </citation>
    <scope>NUCLEOTIDE SEQUENCE [LARGE SCALE GENOMIC DNA]</scope>
    <source>
        <strain evidence="3">JCM 14718</strain>
    </source>
</reference>
<dbReference type="InterPro" id="IPR029062">
    <property type="entry name" value="Class_I_gatase-like"/>
</dbReference>
<accession>A0ABP4TBR3</accession>
<dbReference type="InterPro" id="IPR002818">
    <property type="entry name" value="DJ-1/PfpI"/>
</dbReference>
<dbReference type="SUPFAM" id="SSF52317">
    <property type="entry name" value="Class I glutamine amidotransferase-like"/>
    <property type="match status" value="1"/>
</dbReference>
<gene>
    <name evidence="2" type="ORF">GCM10009765_38320</name>
</gene>
<dbReference type="Gene3D" id="3.40.50.880">
    <property type="match status" value="1"/>
</dbReference>
<evidence type="ECO:0000259" key="1">
    <source>
        <dbReference type="Pfam" id="PF01965"/>
    </source>
</evidence>
<dbReference type="Proteomes" id="UP001500618">
    <property type="component" value="Unassembled WGS sequence"/>
</dbReference>
<name>A0ABP4TBR3_9ACTN</name>